<organism evidence="2 3">
    <name type="scientific">Streptomyces cathayae</name>
    <dbReference type="NCBI Taxonomy" id="3031124"/>
    <lineage>
        <taxon>Bacteria</taxon>
        <taxon>Bacillati</taxon>
        <taxon>Actinomycetota</taxon>
        <taxon>Actinomycetes</taxon>
        <taxon>Kitasatosporales</taxon>
        <taxon>Streptomycetaceae</taxon>
        <taxon>Streptomyces</taxon>
    </lineage>
</organism>
<proteinExistence type="predicted"/>
<feature type="domain" description="DUF6299" evidence="1">
    <location>
        <begin position="2"/>
        <end position="87"/>
    </location>
</feature>
<name>A0ABY8KCW8_9ACTN</name>
<reference evidence="2 3" key="1">
    <citation type="submission" date="2023-03" db="EMBL/GenBank/DDBJ databases">
        <authorList>
            <person name="Mo P."/>
        </authorList>
    </citation>
    <scope>NUCLEOTIDE SEQUENCE [LARGE SCALE GENOMIC DNA]</scope>
    <source>
        <strain evidence="2 3">HUAS 5</strain>
    </source>
</reference>
<evidence type="ECO:0000259" key="1">
    <source>
        <dbReference type="Pfam" id="PF19816"/>
    </source>
</evidence>
<sequence>MDATGPVFVGSSVHREPATTRYSVGGTRAVCDGGTHRWENTGRVPSGALKAGAADVEATLTELRSVDGLLLPDFHAVERQTVKLVQDRANGSHPPCCRDPEGHRRRFCRGPAWSRVREARHPGGMVSLSHTVVLAPVPRAWFVDALAVLVESAESGRAEEGQMLLPDGRVLSDMRLVEGRHLRPGAVYDVVLDENENGAGDEAGGAEEKRVPGDLGDSLRVTVREWDRRRALRLGIAVSVEDVGLVGEGALRSPDRPREAEISGQARIDGVWSALSRPTGRARLRLDDWWTATDTGRAPRSAPLWARLECGAARAELLAVPRPDPVEDRWEVTVTVRIRGRRLFRPVAALALGLGRRRLQRALTDALENLARDWNTEVPRLTAMGRDDIRREILPPA</sequence>
<accession>A0ABY8KCW8</accession>
<dbReference type="Pfam" id="PF19816">
    <property type="entry name" value="DUF6299"/>
    <property type="match status" value="1"/>
</dbReference>
<dbReference type="InterPro" id="IPR046266">
    <property type="entry name" value="DUF6299"/>
</dbReference>
<dbReference type="EMBL" id="CP121682">
    <property type="protein sequence ID" value="WGD44845.1"/>
    <property type="molecule type" value="Genomic_DNA"/>
</dbReference>
<dbReference type="Proteomes" id="UP001216440">
    <property type="component" value="Chromosome"/>
</dbReference>
<evidence type="ECO:0000313" key="2">
    <source>
        <dbReference type="EMBL" id="WGD44845.1"/>
    </source>
</evidence>
<gene>
    <name evidence="2" type="ORF">PYS65_08745</name>
</gene>
<keyword evidence="3" id="KW-1185">Reference proteome</keyword>
<dbReference type="RefSeq" id="WP_279337900.1">
    <property type="nucleotide sequence ID" value="NZ_CP121682.1"/>
</dbReference>
<protein>
    <submittedName>
        <fullName evidence="2">DUF6299 family protein</fullName>
    </submittedName>
</protein>
<evidence type="ECO:0000313" key="3">
    <source>
        <dbReference type="Proteomes" id="UP001216440"/>
    </source>
</evidence>